<evidence type="ECO:0008006" key="3">
    <source>
        <dbReference type="Google" id="ProtNLM"/>
    </source>
</evidence>
<organism evidence="1 2">
    <name type="scientific">Laccaria amethystina LaAM-08-1</name>
    <dbReference type="NCBI Taxonomy" id="1095629"/>
    <lineage>
        <taxon>Eukaryota</taxon>
        <taxon>Fungi</taxon>
        <taxon>Dikarya</taxon>
        <taxon>Basidiomycota</taxon>
        <taxon>Agaricomycotina</taxon>
        <taxon>Agaricomycetes</taxon>
        <taxon>Agaricomycetidae</taxon>
        <taxon>Agaricales</taxon>
        <taxon>Agaricineae</taxon>
        <taxon>Hydnangiaceae</taxon>
        <taxon>Laccaria</taxon>
    </lineage>
</organism>
<dbReference type="OrthoDB" id="3001771at2759"/>
<dbReference type="EMBL" id="KN838593">
    <property type="protein sequence ID" value="KIK02435.1"/>
    <property type="molecule type" value="Genomic_DNA"/>
</dbReference>
<dbReference type="AlphaFoldDB" id="A0A0C9WTP9"/>
<dbReference type="HOGENOM" id="CLU_1695771_0_0_1"/>
<keyword evidence="2" id="KW-1185">Reference proteome</keyword>
<accession>A0A0C9WTP9</accession>
<gene>
    <name evidence="1" type="ORF">K443DRAFT_6199</name>
</gene>
<dbReference type="Proteomes" id="UP000054477">
    <property type="component" value="Unassembled WGS sequence"/>
</dbReference>
<proteinExistence type="predicted"/>
<name>A0A0C9WTP9_9AGAR</name>
<reference evidence="1 2" key="1">
    <citation type="submission" date="2014-04" db="EMBL/GenBank/DDBJ databases">
        <authorList>
            <consortium name="DOE Joint Genome Institute"/>
            <person name="Kuo A."/>
            <person name="Kohler A."/>
            <person name="Nagy L.G."/>
            <person name="Floudas D."/>
            <person name="Copeland A."/>
            <person name="Barry K.W."/>
            <person name="Cichocki N."/>
            <person name="Veneault-Fourrey C."/>
            <person name="LaButti K."/>
            <person name="Lindquist E.A."/>
            <person name="Lipzen A."/>
            <person name="Lundell T."/>
            <person name="Morin E."/>
            <person name="Murat C."/>
            <person name="Sun H."/>
            <person name="Tunlid A."/>
            <person name="Henrissat B."/>
            <person name="Grigoriev I.V."/>
            <person name="Hibbett D.S."/>
            <person name="Martin F."/>
            <person name="Nordberg H.P."/>
            <person name="Cantor M.N."/>
            <person name="Hua S.X."/>
        </authorList>
    </citation>
    <scope>NUCLEOTIDE SEQUENCE [LARGE SCALE GENOMIC DNA]</scope>
    <source>
        <strain evidence="1 2">LaAM-08-1</strain>
    </source>
</reference>
<reference evidence="2" key="2">
    <citation type="submission" date="2015-01" db="EMBL/GenBank/DDBJ databases">
        <title>Evolutionary Origins and Diversification of the Mycorrhizal Mutualists.</title>
        <authorList>
            <consortium name="DOE Joint Genome Institute"/>
            <consortium name="Mycorrhizal Genomics Consortium"/>
            <person name="Kohler A."/>
            <person name="Kuo A."/>
            <person name="Nagy L.G."/>
            <person name="Floudas D."/>
            <person name="Copeland A."/>
            <person name="Barry K.W."/>
            <person name="Cichocki N."/>
            <person name="Veneault-Fourrey C."/>
            <person name="LaButti K."/>
            <person name="Lindquist E.A."/>
            <person name="Lipzen A."/>
            <person name="Lundell T."/>
            <person name="Morin E."/>
            <person name="Murat C."/>
            <person name="Riley R."/>
            <person name="Ohm R."/>
            <person name="Sun H."/>
            <person name="Tunlid A."/>
            <person name="Henrissat B."/>
            <person name="Grigoriev I.V."/>
            <person name="Hibbett D.S."/>
            <person name="Martin F."/>
        </authorList>
    </citation>
    <scope>NUCLEOTIDE SEQUENCE [LARGE SCALE GENOMIC DNA]</scope>
    <source>
        <strain evidence="2">LaAM-08-1</strain>
    </source>
</reference>
<evidence type="ECO:0000313" key="2">
    <source>
        <dbReference type="Proteomes" id="UP000054477"/>
    </source>
</evidence>
<sequence>MPFGPYLTKWNDDDELKSLSVFLYALSAVCKAWFDVMLLVPEFWTHLVILVDDEQTSILPAFRFTQPSFPRPHLQSPDCDLEGYRGDLESKLWLMSWSHRVLSTVDGANLQCRIYDEPQGSDDEGEERTDPFFFPNLNSIALIGSAFVDANKNPA</sequence>
<protein>
    <recommendedName>
        <fullName evidence="3">F-box domain-containing protein</fullName>
    </recommendedName>
</protein>
<evidence type="ECO:0000313" key="1">
    <source>
        <dbReference type="EMBL" id="KIK02435.1"/>
    </source>
</evidence>